<sequence>MGGSVGSAVETTGTADSTGAAPVTVRMLGPLTVMRGDAPVTLPASRKVRGLFAYLALAPHAVTRSHLCELLWDVPNDPRGELRWSLSKIRRLIGEAGRIGSEGDTVSLELTGCHVDALQLDGIAQQGVAVQSLPALCRIADGFAGEFLDGFALDRSPAFNAWLVAQRRHYRGIQTGVLEHLVDHLGEAEAGRYLERWAALCPLGERVHARLLRMLARQQRVQEGKSHLDAVIRLFETEGLDSAPLRDVWREAMAQPPRPAPAQAIAVESPAAVVGVPTTPHHGSIAVMPFADESGAPRLRGGVADALVHDVITRLAKLRSLFVISQGSTFALHDRNIAPDEAGRLLNVDYVVSGSIRRSPGHLVVQVELAEVRTGRIVWADILSHSIDDAFLVLDEIGNRIVASVASEIETVERNRAILKAPNSLDAWEAHHRGLWHMYRFNKQDNDAAQRFFAQALTIDPTFARAYAGLSFTHFQNAFQGWTERRGEVDNALRAAGQGLMIDDRDPAAHLAMGRALWLRGSYDQTLRELETSVDLSPNFAMGHYTLGFVHSQAGDPETAIAAADQSRRLSPYDPLLFGMLGSRAMALMRLGRFDEAAAAGVTAASRPNAHAHIAGIATLALSFAGRLDEARNTLAGIRTTLPSYGLSHFLSAMQLAPDDQALFRKAARRIGMDDGE</sequence>
<feature type="region of interest" description="Disordered" evidence="2">
    <location>
        <begin position="1"/>
        <end position="21"/>
    </location>
</feature>
<dbReference type="Proteomes" id="UP001593940">
    <property type="component" value="Unassembled WGS sequence"/>
</dbReference>
<proteinExistence type="predicted"/>
<dbReference type="SMART" id="SM01043">
    <property type="entry name" value="BTAD"/>
    <property type="match status" value="1"/>
</dbReference>
<reference evidence="4 5" key="1">
    <citation type="submission" date="2024-09" db="EMBL/GenBank/DDBJ databases">
        <title>Nodulacao em especies de Leguminosae Basais da Amazonia e Caracterizacao dos Rizobios e Bacterias Associadas aos Nodulos.</title>
        <authorList>
            <person name="Jambeiro I.C.A."/>
            <person name="Lopes I.S."/>
            <person name="Aguiar E.R.G.R."/>
            <person name="Santos A.F.J."/>
            <person name="Dos Santos J.M.F."/>
            <person name="Gross E."/>
        </authorList>
    </citation>
    <scope>NUCLEOTIDE SEQUENCE [LARGE SCALE GENOMIC DNA]</scope>
    <source>
        <strain evidence="4 5">BRUESC1165</strain>
    </source>
</reference>
<organism evidence="4 5">
    <name type="scientific">Microvirga arabica</name>
    <dbReference type="NCBI Taxonomy" id="1128671"/>
    <lineage>
        <taxon>Bacteria</taxon>
        <taxon>Pseudomonadati</taxon>
        <taxon>Pseudomonadota</taxon>
        <taxon>Alphaproteobacteria</taxon>
        <taxon>Hyphomicrobiales</taxon>
        <taxon>Methylobacteriaceae</taxon>
        <taxon>Microvirga</taxon>
    </lineage>
</organism>
<dbReference type="PROSITE" id="PS50005">
    <property type="entry name" value="TPR"/>
    <property type="match status" value="1"/>
</dbReference>
<dbReference type="EMBL" id="JBHOMY010000002">
    <property type="protein sequence ID" value="MFC1455223.1"/>
    <property type="molecule type" value="Genomic_DNA"/>
</dbReference>
<dbReference type="PANTHER" id="PTHR35807">
    <property type="entry name" value="TRANSCRIPTIONAL REGULATOR REDD-RELATED"/>
    <property type="match status" value="1"/>
</dbReference>
<dbReference type="Gene3D" id="1.25.40.10">
    <property type="entry name" value="Tetratricopeptide repeat domain"/>
    <property type="match status" value="2"/>
</dbReference>
<keyword evidence="1" id="KW-0802">TPR repeat</keyword>
<dbReference type="InterPro" id="IPR011990">
    <property type="entry name" value="TPR-like_helical_dom_sf"/>
</dbReference>
<evidence type="ECO:0000256" key="1">
    <source>
        <dbReference type="PROSITE-ProRule" id="PRU00339"/>
    </source>
</evidence>
<dbReference type="InterPro" id="IPR051677">
    <property type="entry name" value="AfsR-DnrI-RedD_regulator"/>
</dbReference>
<dbReference type="SUPFAM" id="SSF46894">
    <property type="entry name" value="C-terminal effector domain of the bipartite response regulators"/>
    <property type="match status" value="1"/>
</dbReference>
<evidence type="ECO:0000313" key="5">
    <source>
        <dbReference type="Proteomes" id="UP001593940"/>
    </source>
</evidence>
<protein>
    <submittedName>
        <fullName evidence="4">Transcriptional regulator</fullName>
    </submittedName>
</protein>
<evidence type="ECO:0000313" key="4">
    <source>
        <dbReference type="EMBL" id="MFC1455223.1"/>
    </source>
</evidence>
<accession>A0ABV6Y1R9</accession>
<dbReference type="SUPFAM" id="SSF48452">
    <property type="entry name" value="TPR-like"/>
    <property type="match status" value="1"/>
</dbReference>
<dbReference type="SMART" id="SM00028">
    <property type="entry name" value="TPR"/>
    <property type="match status" value="3"/>
</dbReference>
<comment type="caution">
    <text evidence="4">The sequence shown here is derived from an EMBL/GenBank/DDBJ whole genome shotgun (WGS) entry which is preliminary data.</text>
</comment>
<dbReference type="RefSeq" id="WP_377028559.1">
    <property type="nucleotide sequence ID" value="NZ_JBHOMY010000002.1"/>
</dbReference>
<gene>
    <name evidence="4" type="ORF">ACETIH_00390</name>
</gene>
<keyword evidence="5" id="KW-1185">Reference proteome</keyword>
<dbReference type="InterPro" id="IPR016032">
    <property type="entry name" value="Sig_transdc_resp-reg_C-effctor"/>
</dbReference>
<dbReference type="InterPro" id="IPR005158">
    <property type="entry name" value="BTAD"/>
</dbReference>
<name>A0ABV6Y1R9_9HYPH</name>
<dbReference type="Gene3D" id="1.10.10.10">
    <property type="entry name" value="Winged helix-like DNA-binding domain superfamily/Winged helix DNA-binding domain"/>
    <property type="match status" value="1"/>
</dbReference>
<evidence type="ECO:0000259" key="3">
    <source>
        <dbReference type="SMART" id="SM01043"/>
    </source>
</evidence>
<dbReference type="InterPro" id="IPR036388">
    <property type="entry name" value="WH-like_DNA-bd_sf"/>
</dbReference>
<feature type="repeat" description="TPR" evidence="1">
    <location>
        <begin position="507"/>
        <end position="540"/>
    </location>
</feature>
<dbReference type="Gene3D" id="3.40.50.10070">
    <property type="entry name" value="TolB, N-terminal domain"/>
    <property type="match status" value="1"/>
</dbReference>
<dbReference type="InterPro" id="IPR019734">
    <property type="entry name" value="TPR_rpt"/>
</dbReference>
<feature type="domain" description="Bacterial transcriptional activator" evidence="3">
    <location>
        <begin position="115"/>
        <end position="253"/>
    </location>
</feature>
<evidence type="ECO:0000256" key="2">
    <source>
        <dbReference type="SAM" id="MobiDB-lite"/>
    </source>
</evidence>